<accession>A0A449AHK2</accession>
<reference evidence="2 3" key="1">
    <citation type="submission" date="2019-01" db="EMBL/GenBank/DDBJ databases">
        <authorList>
            <consortium name="Pathogen Informatics"/>
        </authorList>
    </citation>
    <scope>NUCLEOTIDE SEQUENCE [LARGE SCALE GENOMIC DNA]</scope>
    <source>
        <strain evidence="2 3">NCTC10142</strain>
        <plasmid evidence="3">13</plasmid>
    </source>
</reference>
<sequence>MNKEPKKPGNDQIPPVTLEQKLQKTNMKIEVLGYPDKNAKAKLL</sequence>
<dbReference type="AlphaFoldDB" id="A0A449AHK2"/>
<evidence type="ECO:0000313" key="3">
    <source>
        <dbReference type="Proteomes" id="UP000289506"/>
    </source>
</evidence>
<gene>
    <name evidence="2" type="ORF">NCTC10142_00203</name>
</gene>
<organism evidence="2 3">
    <name type="scientific">Mycoplasmopsis cynos</name>
    <dbReference type="NCBI Taxonomy" id="171284"/>
    <lineage>
        <taxon>Bacteria</taxon>
        <taxon>Bacillati</taxon>
        <taxon>Mycoplasmatota</taxon>
        <taxon>Mycoplasmoidales</taxon>
        <taxon>Metamycoplasmataceae</taxon>
        <taxon>Mycoplasmopsis</taxon>
    </lineage>
</organism>
<keyword evidence="2" id="KW-0614">Plasmid</keyword>
<dbReference type="RefSeq" id="WP_268814400.1">
    <property type="nucleotide sequence ID" value="NZ_CP141042.1"/>
</dbReference>
<dbReference type="Proteomes" id="UP000289506">
    <property type="component" value="Plasmid 13"/>
</dbReference>
<dbReference type="EMBL" id="LR214986">
    <property type="protein sequence ID" value="VEU64460.1"/>
    <property type="molecule type" value="Genomic_DNA"/>
</dbReference>
<evidence type="ECO:0000256" key="1">
    <source>
        <dbReference type="SAM" id="MobiDB-lite"/>
    </source>
</evidence>
<protein>
    <submittedName>
        <fullName evidence="2">Uncharacterized protein</fullName>
    </submittedName>
</protein>
<feature type="region of interest" description="Disordered" evidence="1">
    <location>
        <begin position="1"/>
        <end position="21"/>
    </location>
</feature>
<evidence type="ECO:0000313" key="2">
    <source>
        <dbReference type="EMBL" id="VEU64460.1"/>
    </source>
</evidence>
<proteinExistence type="predicted"/>
<geneLocation type="plasmid" evidence="2 3">
    <name>13</name>
</geneLocation>
<name>A0A449AHK2_9BACT</name>